<dbReference type="EMBL" id="DYZA01000097">
    <property type="protein sequence ID" value="HJD97023.1"/>
    <property type="molecule type" value="Genomic_DNA"/>
</dbReference>
<evidence type="ECO:0000256" key="6">
    <source>
        <dbReference type="ARBA" id="ARBA00023004"/>
    </source>
</evidence>
<comment type="similarity">
    <text evidence="2">Belongs to the rubredoxin family.</text>
</comment>
<feature type="binding site" evidence="7">
    <location>
        <position position="37"/>
    </location>
    <ligand>
        <name>Fe cation</name>
        <dbReference type="ChEBI" id="CHEBI:24875"/>
    </ligand>
</feature>
<keyword evidence="5" id="KW-0249">Electron transport</keyword>
<keyword evidence="6 7" id="KW-0408">Iron</keyword>
<name>A0A921DRK0_9BACT</name>
<evidence type="ECO:0000256" key="7">
    <source>
        <dbReference type="PIRSR" id="PIRSR000071-1"/>
    </source>
</evidence>
<dbReference type="Pfam" id="PF00301">
    <property type="entry name" value="Rubredoxin"/>
    <property type="match status" value="1"/>
</dbReference>
<feature type="binding site" evidence="7">
    <location>
        <position position="34"/>
    </location>
    <ligand>
        <name>Fe cation</name>
        <dbReference type="ChEBI" id="CHEBI:24875"/>
    </ligand>
</feature>
<dbReference type="PROSITE" id="PS00202">
    <property type="entry name" value="RUBREDOXIN"/>
    <property type="match status" value="1"/>
</dbReference>
<comment type="cofactor">
    <cofactor evidence="7">
        <name>Fe(3+)</name>
        <dbReference type="ChEBI" id="CHEBI:29034"/>
    </cofactor>
    <text evidence="7">Binds 1 Fe(3+) ion per subunit.</text>
</comment>
<dbReference type="PANTHER" id="PTHR47627:SF1">
    <property type="entry name" value="RUBREDOXIN-1-RELATED"/>
    <property type="match status" value="1"/>
</dbReference>
<evidence type="ECO:0000313" key="10">
    <source>
        <dbReference type="Proteomes" id="UP000698963"/>
    </source>
</evidence>
<dbReference type="GO" id="GO:0043448">
    <property type="term" value="P:alkane catabolic process"/>
    <property type="evidence" value="ECO:0007669"/>
    <property type="project" value="TreeGrafter"/>
</dbReference>
<dbReference type="GO" id="GO:0005506">
    <property type="term" value="F:iron ion binding"/>
    <property type="evidence" value="ECO:0007669"/>
    <property type="project" value="InterPro"/>
</dbReference>
<evidence type="ECO:0000259" key="8">
    <source>
        <dbReference type="PROSITE" id="PS50903"/>
    </source>
</evidence>
<evidence type="ECO:0000256" key="4">
    <source>
        <dbReference type="ARBA" id="ARBA00022723"/>
    </source>
</evidence>
<protein>
    <submittedName>
        <fullName evidence="9">Rubredoxin</fullName>
    </submittedName>
</protein>
<dbReference type="InterPro" id="IPR024935">
    <property type="entry name" value="Rubredoxin_dom"/>
</dbReference>
<dbReference type="InterPro" id="IPR018527">
    <property type="entry name" value="Rubredoxin_Fe_BS"/>
</dbReference>
<feature type="binding site" evidence="7">
    <location>
        <position position="4"/>
    </location>
    <ligand>
        <name>Fe cation</name>
        <dbReference type="ChEBI" id="CHEBI:24875"/>
    </ligand>
</feature>
<dbReference type="InterPro" id="IPR024934">
    <property type="entry name" value="Rubredoxin-like_dom"/>
</dbReference>
<dbReference type="FunFam" id="2.20.28.10:FF:000001">
    <property type="entry name" value="Rubredoxin"/>
    <property type="match status" value="1"/>
</dbReference>
<reference evidence="9" key="2">
    <citation type="submission" date="2021-09" db="EMBL/GenBank/DDBJ databases">
        <authorList>
            <person name="Gilroy R."/>
        </authorList>
    </citation>
    <scope>NUCLEOTIDE SEQUENCE</scope>
    <source>
        <strain evidence="9">ChiGjej2B2-19336</strain>
    </source>
</reference>
<dbReference type="InterPro" id="IPR024922">
    <property type="entry name" value="Rubredoxin"/>
</dbReference>
<dbReference type="SUPFAM" id="SSF57802">
    <property type="entry name" value="Rubredoxin-like"/>
    <property type="match status" value="1"/>
</dbReference>
<dbReference type="PIRSF" id="PIRSF000071">
    <property type="entry name" value="Rubredoxin"/>
    <property type="match status" value="1"/>
</dbReference>
<dbReference type="PROSITE" id="PS50903">
    <property type="entry name" value="RUBREDOXIN_LIKE"/>
    <property type="match status" value="1"/>
</dbReference>
<comment type="caution">
    <text evidence="9">The sequence shown here is derived from an EMBL/GenBank/DDBJ whole genome shotgun (WGS) entry which is preliminary data.</text>
</comment>
<reference evidence="9" key="1">
    <citation type="journal article" date="2021" name="PeerJ">
        <title>Extensive microbial diversity within the chicken gut microbiome revealed by metagenomics and culture.</title>
        <authorList>
            <person name="Gilroy R."/>
            <person name="Ravi A."/>
            <person name="Getino M."/>
            <person name="Pursley I."/>
            <person name="Horton D.L."/>
            <person name="Alikhan N.F."/>
            <person name="Baker D."/>
            <person name="Gharbi K."/>
            <person name="Hall N."/>
            <person name="Watson M."/>
            <person name="Adriaenssens E.M."/>
            <person name="Foster-Nyarko E."/>
            <person name="Jarju S."/>
            <person name="Secka A."/>
            <person name="Antonio M."/>
            <person name="Oren A."/>
            <person name="Chaudhuri R.R."/>
            <person name="La Ragione R."/>
            <person name="Hildebrand F."/>
            <person name="Pallen M.J."/>
        </authorList>
    </citation>
    <scope>NUCLEOTIDE SEQUENCE</scope>
    <source>
        <strain evidence="9">ChiGjej2B2-19336</strain>
    </source>
</reference>
<gene>
    <name evidence="9" type="ORF">K8W16_05200</name>
</gene>
<comment type="function">
    <text evidence="1">Rubredoxin is a small nonheme, iron protein lacking acid-labile sulfide. Its single Fe, chelated to 4 Cys, functions as an electron acceptor and may also stabilize the conformation of the molecule.</text>
</comment>
<evidence type="ECO:0000256" key="5">
    <source>
        <dbReference type="ARBA" id="ARBA00022982"/>
    </source>
</evidence>
<organism evidence="9 10">
    <name type="scientific">Mailhella massiliensis</name>
    <dbReference type="NCBI Taxonomy" id="1903261"/>
    <lineage>
        <taxon>Bacteria</taxon>
        <taxon>Pseudomonadati</taxon>
        <taxon>Thermodesulfobacteriota</taxon>
        <taxon>Desulfovibrionia</taxon>
        <taxon>Desulfovibrionales</taxon>
        <taxon>Desulfovibrionaceae</taxon>
        <taxon>Mailhella</taxon>
    </lineage>
</organism>
<evidence type="ECO:0000256" key="3">
    <source>
        <dbReference type="ARBA" id="ARBA00022448"/>
    </source>
</evidence>
<dbReference type="AlphaFoldDB" id="A0A921DRK0"/>
<evidence type="ECO:0000256" key="1">
    <source>
        <dbReference type="ARBA" id="ARBA00002360"/>
    </source>
</evidence>
<dbReference type="Gene3D" id="2.20.28.10">
    <property type="match status" value="1"/>
</dbReference>
<keyword evidence="3" id="KW-0813">Transport</keyword>
<dbReference type="CDD" id="cd00730">
    <property type="entry name" value="rubredoxin"/>
    <property type="match status" value="1"/>
</dbReference>
<keyword evidence="4 7" id="KW-0479">Metal-binding</keyword>
<dbReference type="PANTHER" id="PTHR47627">
    <property type="entry name" value="RUBREDOXIN"/>
    <property type="match status" value="1"/>
</dbReference>
<sequence>MSNCGYIYRPEKGDRKGKIPAGTSFEDLPDDWHCPVCGAGKKMFKKIA</sequence>
<evidence type="ECO:0000256" key="2">
    <source>
        <dbReference type="ARBA" id="ARBA00005337"/>
    </source>
</evidence>
<dbReference type="GO" id="GO:0009055">
    <property type="term" value="F:electron transfer activity"/>
    <property type="evidence" value="ECO:0007669"/>
    <property type="project" value="InterPro"/>
</dbReference>
<dbReference type="Proteomes" id="UP000698963">
    <property type="component" value="Unassembled WGS sequence"/>
</dbReference>
<proteinExistence type="inferred from homology"/>
<accession>A0A921DRK0</accession>
<feature type="domain" description="Rubredoxin-like" evidence="8">
    <location>
        <begin position="4"/>
        <end position="47"/>
    </location>
</feature>
<dbReference type="InterPro" id="IPR050526">
    <property type="entry name" value="Rubredoxin_ET"/>
</dbReference>
<evidence type="ECO:0000313" key="9">
    <source>
        <dbReference type="EMBL" id="HJD97023.1"/>
    </source>
</evidence>